<evidence type="ECO:0000313" key="2">
    <source>
        <dbReference type="Proteomes" id="UP000095283"/>
    </source>
</evidence>
<name>A0A1I7WY24_HETBA</name>
<evidence type="ECO:0000313" key="3">
    <source>
        <dbReference type="WBParaSite" id="Hba_10092"/>
    </source>
</evidence>
<dbReference type="Proteomes" id="UP000095283">
    <property type="component" value="Unplaced"/>
</dbReference>
<evidence type="ECO:0000256" key="1">
    <source>
        <dbReference type="SAM" id="SignalP"/>
    </source>
</evidence>
<feature type="signal peptide" evidence="1">
    <location>
        <begin position="1"/>
        <end position="32"/>
    </location>
</feature>
<keyword evidence="1" id="KW-0732">Signal</keyword>
<proteinExistence type="predicted"/>
<accession>A0A1I7WY24</accession>
<sequence length="120" mass="13489">MEKFCAQRQLMLMLNRIMYYLCLSAFAPDVWSDVLKEGSASTTKNTLFPTLYVGESAYGLYAIAAFVDKHTITYGPKYLGPPLLEGPSPIALSVGCNFILFNSFICRMQIRINLFLQSDI</sequence>
<reference evidence="3" key="1">
    <citation type="submission" date="2016-11" db="UniProtKB">
        <authorList>
            <consortium name="WormBaseParasite"/>
        </authorList>
    </citation>
    <scope>IDENTIFICATION</scope>
</reference>
<feature type="chain" id="PRO_5009310898" evidence="1">
    <location>
        <begin position="33"/>
        <end position="120"/>
    </location>
</feature>
<protein>
    <submittedName>
        <fullName evidence="3">Uncharacterized protein</fullName>
    </submittedName>
</protein>
<organism evidence="2 3">
    <name type="scientific">Heterorhabditis bacteriophora</name>
    <name type="common">Entomopathogenic nematode worm</name>
    <dbReference type="NCBI Taxonomy" id="37862"/>
    <lineage>
        <taxon>Eukaryota</taxon>
        <taxon>Metazoa</taxon>
        <taxon>Ecdysozoa</taxon>
        <taxon>Nematoda</taxon>
        <taxon>Chromadorea</taxon>
        <taxon>Rhabditida</taxon>
        <taxon>Rhabditina</taxon>
        <taxon>Rhabditomorpha</taxon>
        <taxon>Strongyloidea</taxon>
        <taxon>Heterorhabditidae</taxon>
        <taxon>Heterorhabditis</taxon>
    </lineage>
</organism>
<dbReference type="AlphaFoldDB" id="A0A1I7WY24"/>
<dbReference type="WBParaSite" id="Hba_10092">
    <property type="protein sequence ID" value="Hba_10092"/>
    <property type="gene ID" value="Hba_10092"/>
</dbReference>
<keyword evidence="2" id="KW-1185">Reference proteome</keyword>